<feature type="transmembrane region" description="Helical" evidence="1">
    <location>
        <begin position="53"/>
        <end position="76"/>
    </location>
</feature>
<reference evidence="3 4" key="1">
    <citation type="journal article" date="2011" name="Stand. Genomic Sci.">
        <title>Complete genome sequence of 'Thioalkalivibrio sulfidophilus' HL-EbGr7.</title>
        <authorList>
            <person name="Muyzer G."/>
            <person name="Sorokin D.Y."/>
            <person name="Mavromatis K."/>
            <person name="Lapidus A."/>
            <person name="Clum A."/>
            <person name="Ivanova N."/>
            <person name="Pati A."/>
            <person name="d'Haeseleer P."/>
            <person name="Woyke T."/>
            <person name="Kyrpides N.C."/>
        </authorList>
    </citation>
    <scope>NUCLEOTIDE SEQUENCE [LARGE SCALE GENOMIC DNA]</scope>
    <source>
        <strain evidence="3 4">HL-EbGR7</strain>
    </source>
</reference>
<accession>B8GMD5</accession>
<dbReference type="eggNOG" id="COG2836">
    <property type="taxonomic scope" value="Bacteria"/>
</dbReference>
<feature type="transmembrane region" description="Helical" evidence="1">
    <location>
        <begin position="6"/>
        <end position="32"/>
    </location>
</feature>
<keyword evidence="1" id="KW-1133">Transmembrane helix</keyword>
<evidence type="ECO:0000256" key="1">
    <source>
        <dbReference type="SAM" id="Phobius"/>
    </source>
</evidence>
<feature type="transmembrane region" description="Helical" evidence="1">
    <location>
        <begin position="135"/>
        <end position="158"/>
    </location>
</feature>
<protein>
    <recommendedName>
        <fullName evidence="2">Urease accessory protein UreH-like transmembrane domain-containing protein</fullName>
    </recommendedName>
</protein>
<dbReference type="EMBL" id="CP001339">
    <property type="protein sequence ID" value="ACL71767.1"/>
    <property type="molecule type" value="Genomic_DNA"/>
</dbReference>
<dbReference type="RefSeq" id="WP_012637255.1">
    <property type="nucleotide sequence ID" value="NC_011901.1"/>
</dbReference>
<feature type="transmembrane region" description="Helical" evidence="1">
    <location>
        <begin position="82"/>
        <end position="105"/>
    </location>
</feature>
<dbReference type="Proteomes" id="UP000002383">
    <property type="component" value="Chromosome"/>
</dbReference>
<evidence type="ECO:0000313" key="3">
    <source>
        <dbReference type="EMBL" id="ACL71767.1"/>
    </source>
</evidence>
<feature type="transmembrane region" description="Helical" evidence="1">
    <location>
        <begin position="170"/>
        <end position="195"/>
    </location>
</feature>
<dbReference type="STRING" id="396588.Tgr7_0675"/>
<keyword evidence="1" id="KW-0472">Membrane</keyword>
<dbReference type="PANTHER" id="PTHR42208:SF1">
    <property type="entry name" value="HEAVY METAL TRANSPORTER"/>
    <property type="match status" value="1"/>
</dbReference>
<dbReference type="KEGG" id="tgr:Tgr7_0675"/>
<dbReference type="InterPro" id="IPR039447">
    <property type="entry name" value="UreH-like_TM_dom"/>
</dbReference>
<feature type="domain" description="Urease accessory protein UreH-like transmembrane" evidence="2">
    <location>
        <begin position="7"/>
        <end position="214"/>
    </location>
</feature>
<dbReference type="OrthoDB" id="9798690at2"/>
<feature type="transmembrane region" description="Helical" evidence="1">
    <location>
        <begin position="207"/>
        <end position="224"/>
    </location>
</feature>
<keyword evidence="1" id="KW-0812">Transmembrane</keyword>
<gene>
    <name evidence="3" type="ordered locus">Tgr7_0675</name>
</gene>
<organism evidence="3 4">
    <name type="scientific">Thioalkalivibrio sulfidiphilus (strain HL-EbGR7)</name>
    <dbReference type="NCBI Taxonomy" id="396588"/>
    <lineage>
        <taxon>Bacteria</taxon>
        <taxon>Pseudomonadati</taxon>
        <taxon>Pseudomonadota</taxon>
        <taxon>Gammaproteobacteria</taxon>
        <taxon>Chromatiales</taxon>
        <taxon>Ectothiorhodospiraceae</taxon>
        <taxon>Thioalkalivibrio</taxon>
    </lineage>
</organism>
<dbReference type="HOGENOM" id="CLU_032635_0_0_6"/>
<dbReference type="AlphaFoldDB" id="B8GMD5"/>
<dbReference type="Pfam" id="PF13386">
    <property type="entry name" value="DsbD_2"/>
    <property type="match status" value="1"/>
</dbReference>
<sequence>MDLQWTVAFLIGLFSVTHCLGMCGGIAGALGMSLSPAARSTRARVALFNTTFGLGRVSSYILAGALVGTGGAFLSARLGPDVWMFARLAGTVFLMALGLYIAGLLPQLSRIEHLGRPLWRRLEPVGRRMLPVRSLWQAFGFGMIWGWLPCGLVYYALIYSVSAESALAGALFMGFFGLGTLPALVTAGVMAGQLARFTRRPGVRRTAGLLIVVMAPLPLLMHYWQA</sequence>
<name>B8GMD5_THISH</name>
<evidence type="ECO:0000259" key="2">
    <source>
        <dbReference type="Pfam" id="PF13386"/>
    </source>
</evidence>
<dbReference type="PANTHER" id="PTHR42208">
    <property type="entry name" value="HEAVY METAL TRANSPORTER-RELATED"/>
    <property type="match status" value="1"/>
</dbReference>
<evidence type="ECO:0000313" key="4">
    <source>
        <dbReference type="Proteomes" id="UP000002383"/>
    </source>
</evidence>
<proteinExistence type="predicted"/>
<keyword evidence="4" id="KW-1185">Reference proteome</keyword>